<protein>
    <recommendedName>
        <fullName evidence="2">DUF7119 domain-containing protein</fullName>
    </recommendedName>
</protein>
<reference evidence="3 4" key="1">
    <citation type="journal article" date="2013" name="PLoS ONE">
        <title>Assembly-driven community genomics of a hypersaline microbial ecosystem.</title>
        <authorList>
            <person name="Podell S."/>
            <person name="Ugalde J.A."/>
            <person name="Narasingarao P."/>
            <person name="Banfield J.F."/>
            <person name="Heidelberg K.B."/>
            <person name="Allen E.E."/>
        </authorList>
    </citation>
    <scope>NUCLEOTIDE SEQUENCE [LARGE SCALE GENOMIC DNA]</scope>
    <source>
        <strain evidence="4">J07HQW2</strain>
    </source>
</reference>
<dbReference type="Pfam" id="PF23433">
    <property type="entry name" value="DUF7119"/>
    <property type="match status" value="1"/>
</dbReference>
<dbReference type="Gene3D" id="1.10.10.2830">
    <property type="match status" value="1"/>
</dbReference>
<dbReference type="HOGENOM" id="CLU_843611_0_0_2"/>
<gene>
    <name evidence="3" type="ORF">J07HQW2_02581</name>
</gene>
<organism evidence="3 4">
    <name type="scientific">Haloquadratum walsbyi J07HQW2</name>
    <dbReference type="NCBI Taxonomy" id="1238425"/>
    <lineage>
        <taxon>Archaea</taxon>
        <taxon>Methanobacteriati</taxon>
        <taxon>Methanobacteriota</taxon>
        <taxon>Stenosarchaea group</taxon>
        <taxon>Halobacteria</taxon>
        <taxon>Halobacteriales</taxon>
        <taxon>Haloferacaceae</taxon>
        <taxon>Haloquadratum</taxon>
    </lineage>
</organism>
<dbReference type="eggNOG" id="arCOG06352">
    <property type="taxonomic scope" value="Archaea"/>
</dbReference>
<feature type="compositionally biased region" description="Basic and acidic residues" evidence="1">
    <location>
        <begin position="33"/>
        <end position="46"/>
    </location>
</feature>
<dbReference type="InterPro" id="IPR055543">
    <property type="entry name" value="DUF7119"/>
</dbReference>
<feature type="compositionally biased region" description="Polar residues" evidence="1">
    <location>
        <begin position="70"/>
        <end position="83"/>
    </location>
</feature>
<feature type="region of interest" description="Disordered" evidence="1">
    <location>
        <begin position="70"/>
        <end position="154"/>
    </location>
</feature>
<dbReference type="STRING" id="1238425.J07HQW2_02581"/>
<evidence type="ECO:0000256" key="1">
    <source>
        <dbReference type="SAM" id="MobiDB-lite"/>
    </source>
</evidence>
<dbReference type="SUPFAM" id="SSF109709">
    <property type="entry name" value="KorB DNA-binding domain-like"/>
    <property type="match status" value="1"/>
</dbReference>
<proteinExistence type="predicted"/>
<evidence type="ECO:0000259" key="2">
    <source>
        <dbReference type="Pfam" id="PF23433"/>
    </source>
</evidence>
<evidence type="ECO:0000313" key="4">
    <source>
        <dbReference type="Proteomes" id="UP000030710"/>
    </source>
</evidence>
<name>U1PQR8_9EURY</name>
<dbReference type="AlphaFoldDB" id="U1PQR8"/>
<feature type="compositionally biased region" description="Basic and acidic residues" evidence="1">
    <location>
        <begin position="99"/>
        <end position="126"/>
    </location>
</feature>
<dbReference type="EMBL" id="KE356561">
    <property type="protein sequence ID" value="ERG96112.1"/>
    <property type="molecule type" value="Genomic_DNA"/>
</dbReference>
<feature type="region of interest" description="Disordered" evidence="1">
    <location>
        <begin position="30"/>
        <end position="49"/>
    </location>
</feature>
<sequence length="347" mass="37815">MYRNLGTPFRRSRFINKDGVGLLAGDKLSTHKMSGDNHSSGDKHNNQLDPVSRQYLTLDSVTSTTFEINSDDTTNIESGLSKTESQHIDLSVDDSIPSSEHRNRDENDGDNTHDSTLDFDQLRSDGGDPSIRPPADREEPVGEPVVRSDPAVTGQRAREAVEFDPADPESIELAARTVRAFSENTVGADDNVFILRGAAACAALVRGVGSYKQAVERAGGDVSISFVRKWARVHDLPQSIRRHVARGDIAPTAAKHIARVSGLDRLDLAWAVVDADLTVREVRRIASKVDDDTGVAEVLAEQGTAIGSIELSLPIPLYRELRRRASVENCPPGRIVSDALEDAFETK</sequence>
<feature type="domain" description="DUF7119" evidence="2">
    <location>
        <begin position="164"/>
        <end position="303"/>
    </location>
</feature>
<dbReference type="Proteomes" id="UP000030710">
    <property type="component" value="Unassembled WGS sequence"/>
</dbReference>
<evidence type="ECO:0000313" key="3">
    <source>
        <dbReference type="EMBL" id="ERG96112.1"/>
    </source>
</evidence>
<accession>U1PQR8</accession>